<evidence type="ECO:0000256" key="7">
    <source>
        <dbReference type="ARBA" id="ARBA00022958"/>
    </source>
</evidence>
<dbReference type="NCBIfam" id="TIGR00681">
    <property type="entry name" value="kdpC"/>
    <property type="match status" value="1"/>
</dbReference>
<dbReference type="OrthoDB" id="9788285at2"/>
<dbReference type="NCBIfam" id="NF001454">
    <property type="entry name" value="PRK00315.1"/>
    <property type="match status" value="1"/>
</dbReference>
<evidence type="ECO:0000313" key="12">
    <source>
        <dbReference type="EMBL" id="REK70796.1"/>
    </source>
</evidence>
<keyword evidence="2 11" id="KW-1003">Cell membrane</keyword>
<evidence type="ECO:0000256" key="6">
    <source>
        <dbReference type="ARBA" id="ARBA00022840"/>
    </source>
</evidence>
<comment type="subunit">
    <text evidence="11">The system is composed of three essential subunits: KdpA, KdpB and KdpC.</text>
</comment>
<feature type="transmembrane region" description="Helical" evidence="11">
    <location>
        <begin position="20"/>
        <end position="39"/>
    </location>
</feature>
<dbReference type="GO" id="GO:0005886">
    <property type="term" value="C:plasma membrane"/>
    <property type="evidence" value="ECO:0007669"/>
    <property type="project" value="UniProtKB-SubCell"/>
</dbReference>
<dbReference type="GO" id="GO:0008556">
    <property type="term" value="F:P-type potassium transmembrane transporter activity"/>
    <property type="evidence" value="ECO:0007669"/>
    <property type="project" value="InterPro"/>
</dbReference>
<name>A0A371P5P5_9ACTN</name>
<comment type="subcellular location">
    <subcellularLocation>
        <location evidence="11">Cell membrane</location>
        <topology evidence="11">Single-pass membrane protein</topology>
    </subcellularLocation>
</comment>
<dbReference type="PANTHER" id="PTHR30042:SF2">
    <property type="entry name" value="POTASSIUM-TRANSPORTING ATPASE KDPC SUBUNIT"/>
    <property type="match status" value="1"/>
</dbReference>
<dbReference type="HAMAP" id="MF_00276">
    <property type="entry name" value="KdpC"/>
    <property type="match status" value="1"/>
</dbReference>
<evidence type="ECO:0000256" key="10">
    <source>
        <dbReference type="ARBA" id="ARBA00023136"/>
    </source>
</evidence>
<keyword evidence="3 11" id="KW-0633">Potassium transport</keyword>
<proteinExistence type="inferred from homology"/>
<keyword evidence="7 11" id="KW-0630">Potassium</keyword>
<keyword evidence="6 11" id="KW-0067">ATP-binding</keyword>
<keyword evidence="4 11" id="KW-0812">Transmembrane</keyword>
<evidence type="ECO:0000256" key="9">
    <source>
        <dbReference type="ARBA" id="ARBA00023065"/>
    </source>
</evidence>
<keyword evidence="9 11" id="KW-0406">Ion transport</keyword>
<keyword evidence="13" id="KW-1185">Reference proteome</keyword>
<dbReference type="RefSeq" id="WP_119705381.1">
    <property type="nucleotide sequence ID" value="NZ_JBHSOI010000002.1"/>
</dbReference>
<sequence length="197" mass="20693">MNRLHLSSGFVRQSLVGLKLLVVMTVVLGVVYPAAVWGISQTAFHEKANGQIVSVDGKDVGSKLIGQNFATKDDDLFHGRPSAGDYDGLASAPSNLGPSNPDLLSAIKKRQATIAAIEGVDVADIPADAVTASGSGLDPYISPEYARLQVPRVAKARGLTTGAIEKLVADHTDGRQLGFLGEPKVNVLELNLALPDR</sequence>
<comment type="similarity">
    <text evidence="11">Belongs to the KdpC family.</text>
</comment>
<dbReference type="PANTHER" id="PTHR30042">
    <property type="entry name" value="POTASSIUM-TRANSPORTING ATPASE C CHAIN"/>
    <property type="match status" value="1"/>
</dbReference>
<evidence type="ECO:0000313" key="13">
    <source>
        <dbReference type="Proteomes" id="UP000265581"/>
    </source>
</evidence>
<evidence type="ECO:0000256" key="11">
    <source>
        <dbReference type="HAMAP-Rule" id="MF_00276"/>
    </source>
</evidence>
<dbReference type="Proteomes" id="UP000265581">
    <property type="component" value="Unassembled WGS sequence"/>
</dbReference>
<dbReference type="EMBL" id="QUBR01000002">
    <property type="protein sequence ID" value="REK70796.1"/>
    <property type="molecule type" value="Genomic_DNA"/>
</dbReference>
<dbReference type="InterPro" id="IPR003820">
    <property type="entry name" value="KdpC"/>
</dbReference>
<keyword evidence="8 11" id="KW-1133">Transmembrane helix</keyword>
<organism evidence="12 13">
    <name type="scientific">Aeromicrobium endophyticum</name>
    <dbReference type="NCBI Taxonomy" id="2292704"/>
    <lineage>
        <taxon>Bacteria</taxon>
        <taxon>Bacillati</taxon>
        <taxon>Actinomycetota</taxon>
        <taxon>Actinomycetes</taxon>
        <taxon>Propionibacteriales</taxon>
        <taxon>Nocardioidaceae</taxon>
        <taxon>Aeromicrobium</taxon>
    </lineage>
</organism>
<keyword evidence="10 11" id="KW-0472">Membrane</keyword>
<comment type="function">
    <text evidence="11">Part of the high-affinity ATP-driven potassium transport (or Kdp) system, which catalyzes the hydrolysis of ATP coupled with the electrogenic transport of potassium into the cytoplasm. This subunit acts as a catalytic chaperone that increases the ATP-binding affinity of the ATP-hydrolyzing subunit KdpB by the formation of a transient KdpB/KdpC/ATP ternary complex.</text>
</comment>
<comment type="caution">
    <text evidence="12">The sequence shown here is derived from an EMBL/GenBank/DDBJ whole genome shotgun (WGS) entry which is preliminary data.</text>
</comment>
<dbReference type="GO" id="GO:0005524">
    <property type="term" value="F:ATP binding"/>
    <property type="evidence" value="ECO:0007669"/>
    <property type="project" value="UniProtKB-UniRule"/>
</dbReference>
<dbReference type="AlphaFoldDB" id="A0A371P5P5"/>
<evidence type="ECO:0000256" key="2">
    <source>
        <dbReference type="ARBA" id="ARBA00022475"/>
    </source>
</evidence>
<protein>
    <recommendedName>
        <fullName evidence="11">Potassium-transporting ATPase KdpC subunit</fullName>
    </recommendedName>
    <alternativeName>
        <fullName evidence="11">ATP phosphohydrolase [potassium-transporting] C chain</fullName>
    </alternativeName>
    <alternativeName>
        <fullName evidence="11">Potassium-binding and translocating subunit C</fullName>
    </alternativeName>
    <alternativeName>
        <fullName evidence="11">Potassium-translocating ATPase C chain</fullName>
    </alternativeName>
</protein>
<evidence type="ECO:0000256" key="8">
    <source>
        <dbReference type="ARBA" id="ARBA00022989"/>
    </source>
</evidence>
<gene>
    <name evidence="11" type="primary">kdpC</name>
    <name evidence="12" type="ORF">DX116_17040</name>
</gene>
<keyword evidence="5 11" id="KW-0547">Nucleotide-binding</keyword>
<keyword evidence="1 11" id="KW-0813">Transport</keyword>
<accession>A0A371P5P5</accession>
<evidence type="ECO:0000256" key="5">
    <source>
        <dbReference type="ARBA" id="ARBA00022741"/>
    </source>
</evidence>
<dbReference type="Pfam" id="PF02669">
    <property type="entry name" value="KdpC"/>
    <property type="match status" value="1"/>
</dbReference>
<evidence type="ECO:0000256" key="3">
    <source>
        <dbReference type="ARBA" id="ARBA00022538"/>
    </source>
</evidence>
<evidence type="ECO:0000256" key="4">
    <source>
        <dbReference type="ARBA" id="ARBA00022692"/>
    </source>
</evidence>
<reference evidence="12 13" key="1">
    <citation type="submission" date="2018-08" db="EMBL/GenBank/DDBJ databases">
        <title>Aeromicrobium sp. M2KJ-4, whole genome shotgun sequence.</title>
        <authorList>
            <person name="Tuo L."/>
        </authorList>
    </citation>
    <scope>NUCLEOTIDE SEQUENCE [LARGE SCALE GENOMIC DNA]</scope>
    <source>
        <strain evidence="12 13">M2KJ-4</strain>
    </source>
</reference>
<dbReference type="PIRSF" id="PIRSF001296">
    <property type="entry name" value="K_ATPase_KdpC"/>
    <property type="match status" value="1"/>
</dbReference>
<evidence type="ECO:0000256" key="1">
    <source>
        <dbReference type="ARBA" id="ARBA00022448"/>
    </source>
</evidence>